<evidence type="ECO:0000256" key="1">
    <source>
        <dbReference type="SAM" id="MobiDB-lite"/>
    </source>
</evidence>
<dbReference type="InterPro" id="IPR007730">
    <property type="entry name" value="SPOR-like_dom"/>
</dbReference>
<keyword evidence="4" id="KW-1185">Reference proteome</keyword>
<dbReference type="PROSITE" id="PS51257">
    <property type="entry name" value="PROKAR_LIPOPROTEIN"/>
    <property type="match status" value="1"/>
</dbReference>
<dbReference type="Proteomes" id="UP001628193">
    <property type="component" value="Unassembled WGS sequence"/>
</dbReference>
<dbReference type="RefSeq" id="WP_420906458.1">
    <property type="nucleotide sequence ID" value="NZ_BAAFGK010000005.1"/>
</dbReference>
<evidence type="ECO:0000313" key="4">
    <source>
        <dbReference type="Proteomes" id="UP001628193"/>
    </source>
</evidence>
<feature type="region of interest" description="Disordered" evidence="1">
    <location>
        <begin position="390"/>
        <end position="435"/>
    </location>
</feature>
<evidence type="ECO:0000313" key="3">
    <source>
        <dbReference type="EMBL" id="GAB0058735.1"/>
    </source>
</evidence>
<comment type="caution">
    <text evidence="3">The sequence shown here is derived from an EMBL/GenBank/DDBJ whole genome shotgun (WGS) entry which is preliminary data.</text>
</comment>
<gene>
    <name evidence="3" type="ORF">SIID45300_03091</name>
</gene>
<dbReference type="Gene3D" id="3.30.70.1070">
    <property type="entry name" value="Sporulation related repeat"/>
    <property type="match status" value="1"/>
</dbReference>
<dbReference type="Pfam" id="PF05036">
    <property type="entry name" value="SPOR"/>
    <property type="match status" value="1"/>
</dbReference>
<dbReference type="SUPFAM" id="SSF110997">
    <property type="entry name" value="Sporulation related repeat"/>
    <property type="match status" value="1"/>
</dbReference>
<organism evidence="3 4">
    <name type="scientific">Candidatus Magnetaquiglobus chichijimensis</name>
    <dbReference type="NCBI Taxonomy" id="3141448"/>
    <lineage>
        <taxon>Bacteria</taxon>
        <taxon>Pseudomonadati</taxon>
        <taxon>Pseudomonadota</taxon>
        <taxon>Magnetococcia</taxon>
        <taxon>Magnetococcales</taxon>
        <taxon>Candidatus Magnetaquicoccaceae</taxon>
        <taxon>Candidatus Magnetaquiglobus</taxon>
    </lineage>
</organism>
<dbReference type="EMBL" id="BAAFGK010000005">
    <property type="protein sequence ID" value="GAB0058735.1"/>
    <property type="molecule type" value="Genomic_DNA"/>
</dbReference>
<feature type="domain" description="SPOR" evidence="2">
    <location>
        <begin position="439"/>
        <end position="525"/>
    </location>
</feature>
<dbReference type="PROSITE" id="PS51724">
    <property type="entry name" value="SPOR"/>
    <property type="match status" value="1"/>
</dbReference>
<proteinExistence type="predicted"/>
<feature type="compositionally biased region" description="Low complexity" evidence="1">
    <location>
        <begin position="390"/>
        <end position="412"/>
    </location>
</feature>
<protein>
    <recommendedName>
        <fullName evidence="2">SPOR domain-containing protein</fullName>
    </recommendedName>
</protein>
<reference evidence="3 4" key="2">
    <citation type="submission" date="2024-09" db="EMBL/GenBank/DDBJ databases">
        <title>Draft genome sequence of Candidatus Magnetaquicoccaceae bacterium FCR-1.</title>
        <authorList>
            <person name="Shimoshige H."/>
            <person name="Shimamura S."/>
            <person name="Taoka A."/>
            <person name="Kobayashi H."/>
            <person name="Maekawa T."/>
        </authorList>
    </citation>
    <scope>NUCLEOTIDE SEQUENCE [LARGE SCALE GENOMIC DNA]</scope>
    <source>
        <strain evidence="3 4">FCR-1</strain>
    </source>
</reference>
<sequence length="525" mass="57463">MELTKSTVKKSLYGVAMLLLLGGCGTNPPAGHALNHHDSMERTLVSTHENTEFLIKMDVGSFCHAGDFWGAKLRNSNGNMHGKHQVNPEFVQFLRTGEMNASTQPTPLGRFYFGVTQELRTKFNSCFRTSYARLDADDVLGYHVSTAAGEIGREIGVGYAQWPKKFFQINLDRSGSYQGKFDTLLKETNAHAVAMLELFEELLITGSPADRQSFQNGFVCGYRESMKRTLAEMAKEMPAVSQKHVASSEDLAKTVICPNAPITGYELSYTRTDNFMTKELEGQFYANHASEASDTDKLAFRIFSAEEIYLRNYRRALQAVGFKVGKALFHGLKERNDGVEYLRNLSLAVDKSEDLQRYMAPGFLAGFEHNGEKYLNDMLGQLNLPRASAAGKPAAQADKPAAAPAKTSKSEAQPAATLSKSAAKPDVQPVSATTKDAVSARSGTCFVHVGSFQKEHNVHSAQDALKKNGIDNVSVKSVPAKQNDTTVELLQVRVGPFATHEMAQSERPRVSQIIGSAIGGVVCDI</sequence>
<reference evidence="3 4" key="1">
    <citation type="submission" date="2024-05" db="EMBL/GenBank/DDBJ databases">
        <authorList>
            <consortium name="Candidatus Magnetaquicoccaceae bacterium FCR-1 genome sequencing consortium"/>
            <person name="Shimoshige H."/>
            <person name="Shimamura S."/>
            <person name="Taoka A."/>
            <person name="Kobayashi H."/>
            <person name="Maekawa T."/>
        </authorList>
    </citation>
    <scope>NUCLEOTIDE SEQUENCE [LARGE SCALE GENOMIC DNA]</scope>
    <source>
        <strain evidence="3 4">FCR-1</strain>
    </source>
</reference>
<name>A0ABQ0CD17_9PROT</name>
<dbReference type="InterPro" id="IPR036680">
    <property type="entry name" value="SPOR-like_sf"/>
</dbReference>
<accession>A0ABQ0CD17</accession>
<evidence type="ECO:0000259" key="2">
    <source>
        <dbReference type="PROSITE" id="PS51724"/>
    </source>
</evidence>